<dbReference type="PANTHER" id="PTHR24006">
    <property type="entry name" value="UBIQUITIN CARBOXYL-TERMINAL HYDROLASE"/>
    <property type="match status" value="1"/>
</dbReference>
<feature type="region of interest" description="Disordered" evidence="8">
    <location>
        <begin position="618"/>
        <end position="639"/>
    </location>
</feature>
<dbReference type="OrthoDB" id="420187at2759"/>
<feature type="region of interest" description="Disordered" evidence="8">
    <location>
        <begin position="788"/>
        <end position="808"/>
    </location>
</feature>
<dbReference type="InterPro" id="IPR038765">
    <property type="entry name" value="Papain-like_cys_pep_sf"/>
</dbReference>
<feature type="region of interest" description="Disordered" evidence="8">
    <location>
        <begin position="260"/>
        <end position="459"/>
    </location>
</feature>
<name>J4HVG5_9APHY</name>
<reference evidence="10 11" key="1">
    <citation type="journal article" date="2012" name="Appl. Environ. Microbiol.">
        <title>Short-read sequencing for genomic analysis of the brown rot fungus Fibroporia radiculosa.</title>
        <authorList>
            <person name="Tang J.D."/>
            <person name="Perkins A.D."/>
            <person name="Sonstegard T.S."/>
            <person name="Schroeder S.G."/>
            <person name="Burgess S.C."/>
            <person name="Diehl S.V."/>
        </authorList>
    </citation>
    <scope>NUCLEOTIDE SEQUENCE [LARGE SCALE GENOMIC DNA]</scope>
    <source>
        <strain evidence="10 11">TFFH 294</strain>
    </source>
</reference>
<evidence type="ECO:0000256" key="6">
    <source>
        <dbReference type="ARBA" id="ARBA00022801"/>
    </source>
</evidence>
<evidence type="ECO:0000313" key="11">
    <source>
        <dbReference type="Proteomes" id="UP000006352"/>
    </source>
</evidence>
<proteinExistence type="inferred from homology"/>
<dbReference type="EMBL" id="HE797001">
    <property type="protein sequence ID" value="CCM00727.1"/>
    <property type="molecule type" value="Genomic_DNA"/>
</dbReference>
<dbReference type="GO" id="GO:0006508">
    <property type="term" value="P:proteolysis"/>
    <property type="evidence" value="ECO:0007669"/>
    <property type="project" value="UniProtKB-KW"/>
</dbReference>
<feature type="compositionally biased region" description="Acidic residues" evidence="8">
    <location>
        <begin position="618"/>
        <end position="630"/>
    </location>
</feature>
<dbReference type="InterPro" id="IPR028889">
    <property type="entry name" value="USP"/>
</dbReference>
<keyword evidence="6" id="KW-0378">Hydrolase</keyword>
<evidence type="ECO:0000256" key="3">
    <source>
        <dbReference type="ARBA" id="ARBA00012759"/>
    </source>
</evidence>
<dbReference type="GO" id="GO:0005634">
    <property type="term" value="C:nucleus"/>
    <property type="evidence" value="ECO:0007669"/>
    <property type="project" value="TreeGrafter"/>
</dbReference>
<dbReference type="HOGENOM" id="CLU_003952_0_0_1"/>
<keyword evidence="11" id="KW-1185">Reference proteome</keyword>
<evidence type="ECO:0000256" key="4">
    <source>
        <dbReference type="ARBA" id="ARBA00022670"/>
    </source>
</evidence>
<protein>
    <recommendedName>
        <fullName evidence="3">ubiquitinyl hydrolase 1</fullName>
        <ecNumber evidence="3">3.4.19.12</ecNumber>
    </recommendedName>
</protein>
<dbReference type="PROSITE" id="PS00972">
    <property type="entry name" value="USP_1"/>
    <property type="match status" value="1"/>
</dbReference>
<evidence type="ECO:0000256" key="2">
    <source>
        <dbReference type="ARBA" id="ARBA00009085"/>
    </source>
</evidence>
<feature type="compositionally biased region" description="Basic and acidic residues" evidence="8">
    <location>
        <begin position="290"/>
        <end position="302"/>
    </location>
</feature>
<dbReference type="PROSITE" id="PS50235">
    <property type="entry name" value="USP_3"/>
    <property type="match status" value="1"/>
</dbReference>
<dbReference type="PANTHER" id="PTHR24006:SF888">
    <property type="entry name" value="UBIQUITIN CARBOXYL-TERMINAL HYDROLASE 30"/>
    <property type="match status" value="1"/>
</dbReference>
<feature type="region of interest" description="Disordered" evidence="8">
    <location>
        <begin position="477"/>
        <end position="521"/>
    </location>
</feature>
<dbReference type="RefSeq" id="XP_012180010.1">
    <property type="nucleotide sequence ID" value="XM_012324620.1"/>
</dbReference>
<comment type="catalytic activity">
    <reaction evidence="1">
        <text>Thiol-dependent hydrolysis of ester, thioester, amide, peptide and isopeptide bonds formed by the C-terminal Gly of ubiquitin (a 76-residue protein attached to proteins as an intracellular targeting signal).</text>
        <dbReference type="EC" id="3.4.19.12"/>
    </reaction>
</comment>
<feature type="compositionally biased region" description="Basic and acidic residues" evidence="8">
    <location>
        <begin position="326"/>
        <end position="340"/>
    </location>
</feature>
<dbReference type="PROSITE" id="PS00973">
    <property type="entry name" value="USP_2"/>
    <property type="match status" value="1"/>
</dbReference>
<feature type="compositionally biased region" description="Low complexity" evidence="8">
    <location>
        <begin position="654"/>
        <end position="703"/>
    </location>
</feature>
<dbReference type="InterPro" id="IPR001394">
    <property type="entry name" value="Peptidase_C19_UCH"/>
</dbReference>
<dbReference type="GeneID" id="24095638"/>
<dbReference type="Proteomes" id="UP000006352">
    <property type="component" value="Unassembled WGS sequence"/>
</dbReference>
<accession>J4HVG5</accession>
<dbReference type="GO" id="GO:0016579">
    <property type="term" value="P:protein deubiquitination"/>
    <property type="evidence" value="ECO:0007669"/>
    <property type="project" value="InterPro"/>
</dbReference>
<dbReference type="AlphaFoldDB" id="J4HVG5"/>
<sequence>MLKHKKNQPTPQEIYRARKQREEEEKDANLPPGLINHGNTCFMNSTLQGLMATELLHNLVNFRSVPASLKSTLGTSIVAQRSPQLTNGHGLGGQYEHAKVEDMPLGDTFIDVMRKGWDIQESQRRESMSPKELLFTMGKKYDQYMDFRQQDAHEFLRHMLDAMRMEEMDIIKKRQPPPPVEESRKRGRKKRMLPPAPISGDDEKLASFVDMLFGGRLASILVCEKCQKVSLTYEDFNDLSLSIKPEDYVKDRKRDRLKQFARKLRGPFRQPGQEGRDRLGHRSSSVPADPLRRSLEVPRPEDDPPLNEGPRRRSIDHVEEEDAEVEEGRNVVRELPKARPTDAIAIEDEELGSGEDKDEKPAELLNYTRVKVDHESKSGKDKESKEKEDPWGKLGRRISVSMRKGMKVLDSGSPSRSVERGRNARTKRVDPITSLKSESADMPHSSPASTIQADDSSRPDLNDALLEAAARLRLASSSPAPNVSSPLRTPPLAVASRPVPSRRSTALSGKRKKSPLAPKPTRQEAAYLKQLLADVQNPSANPLSILHQAFVAGGHSVHITPAAAAWAKIGHLPGIEECLRMFTAVELLDGENMVGCRRCWKIANGTYKLRRRDDIDAEDDDAASEGEESEGSPAKCSADVKTIVAIQDVPATNSRESFFSSPERSASNPTSPTGSTPKSSTSLSDHLSDSTSTTAPTTTGSGSQAPNSPPLDAPNKLDMLSPLVSPTRPTTYSGLPIPLISTTGPESPITSPAHRSETHEALSRPTSPSLGVAFPDNILLAPGGKYRAKTKVDGNTTDDSYDSDSDISVSTSVYSDASSVASLGASPTVSPRASLENLSTGVASSDLSKVASSGASSSKVSRAKQVVLRRMYKRYLISDPPPVLVVHLKRFQQTSKMYSVSFSGGVKKLDEFIAFPELLDLTPFLAPRKEDFGLDKARKSNFKASSAPSRCMYRLYAVVVHIGNMLGGHYVAYTALPPSHPVSKPSASNSSIASEPIVSPNALPQTSIPEQALKPARQWAYISDTVVRLTTIEEVLKAKAYICMYERI</sequence>
<organism evidence="10 11">
    <name type="scientific">Fibroporia radiculosa</name>
    <dbReference type="NCBI Taxonomy" id="599839"/>
    <lineage>
        <taxon>Eukaryota</taxon>
        <taxon>Fungi</taxon>
        <taxon>Dikarya</taxon>
        <taxon>Basidiomycota</taxon>
        <taxon>Agaricomycotina</taxon>
        <taxon>Agaricomycetes</taxon>
        <taxon>Polyporales</taxon>
        <taxon>Fibroporiaceae</taxon>
        <taxon>Fibroporia</taxon>
    </lineage>
</organism>
<dbReference type="STRING" id="599839.J4HVG5"/>
<dbReference type="Gene3D" id="3.90.70.10">
    <property type="entry name" value="Cysteine proteinases"/>
    <property type="match status" value="2"/>
</dbReference>
<keyword evidence="4" id="KW-0645">Protease</keyword>
<feature type="region of interest" description="Disordered" evidence="8">
    <location>
        <begin position="172"/>
        <end position="200"/>
    </location>
</feature>
<dbReference type="InterPro" id="IPR018200">
    <property type="entry name" value="USP_CS"/>
</dbReference>
<feature type="compositionally biased region" description="Low complexity" evidence="8">
    <location>
        <begin position="477"/>
        <end position="486"/>
    </location>
</feature>
<gene>
    <name evidence="10" type="ORF">FIBRA_02767</name>
</gene>
<evidence type="ECO:0000256" key="7">
    <source>
        <dbReference type="ARBA" id="ARBA00022807"/>
    </source>
</evidence>
<feature type="region of interest" description="Disordered" evidence="8">
    <location>
        <begin position="653"/>
        <end position="774"/>
    </location>
</feature>
<keyword evidence="5" id="KW-0833">Ubl conjugation pathway</keyword>
<evidence type="ECO:0000256" key="1">
    <source>
        <dbReference type="ARBA" id="ARBA00000707"/>
    </source>
</evidence>
<dbReference type="EC" id="3.4.19.12" evidence="3"/>
<feature type="compositionally biased region" description="Basic and acidic residues" evidence="8">
    <location>
        <begin position="417"/>
        <end position="430"/>
    </location>
</feature>
<dbReference type="InParanoid" id="J4HVG5"/>
<dbReference type="FunCoup" id="J4HVG5">
    <property type="interactions" value="38"/>
</dbReference>
<dbReference type="InterPro" id="IPR050164">
    <property type="entry name" value="Peptidase_C19"/>
</dbReference>
<evidence type="ECO:0000259" key="9">
    <source>
        <dbReference type="PROSITE" id="PS50235"/>
    </source>
</evidence>
<dbReference type="Pfam" id="PF00443">
    <property type="entry name" value="UCH"/>
    <property type="match status" value="1"/>
</dbReference>
<dbReference type="SUPFAM" id="SSF54001">
    <property type="entry name" value="Cysteine proteinases"/>
    <property type="match status" value="1"/>
</dbReference>
<dbReference type="GO" id="GO:0005829">
    <property type="term" value="C:cytosol"/>
    <property type="evidence" value="ECO:0007669"/>
    <property type="project" value="TreeGrafter"/>
</dbReference>
<evidence type="ECO:0000256" key="5">
    <source>
        <dbReference type="ARBA" id="ARBA00022786"/>
    </source>
</evidence>
<feature type="domain" description="USP" evidence="9">
    <location>
        <begin position="32"/>
        <end position="1048"/>
    </location>
</feature>
<evidence type="ECO:0000256" key="8">
    <source>
        <dbReference type="SAM" id="MobiDB-lite"/>
    </source>
</evidence>
<keyword evidence="7" id="KW-0788">Thiol protease</keyword>
<comment type="similarity">
    <text evidence="2">Belongs to the peptidase C19 family.</text>
</comment>
<evidence type="ECO:0000313" key="10">
    <source>
        <dbReference type="EMBL" id="CCM00727.1"/>
    </source>
</evidence>
<dbReference type="GO" id="GO:0004843">
    <property type="term" value="F:cysteine-type deubiquitinase activity"/>
    <property type="evidence" value="ECO:0007669"/>
    <property type="project" value="UniProtKB-EC"/>
</dbReference>
<feature type="compositionally biased region" description="Polar residues" evidence="8">
    <location>
        <begin position="740"/>
        <end position="750"/>
    </location>
</feature>
<feature type="compositionally biased region" description="Basic and acidic residues" evidence="8">
    <location>
        <begin position="370"/>
        <end position="391"/>
    </location>
</feature>